<organism evidence="3 4">
    <name type="scientific">Oldenlandia corymbosa var. corymbosa</name>
    <dbReference type="NCBI Taxonomy" id="529605"/>
    <lineage>
        <taxon>Eukaryota</taxon>
        <taxon>Viridiplantae</taxon>
        <taxon>Streptophyta</taxon>
        <taxon>Embryophyta</taxon>
        <taxon>Tracheophyta</taxon>
        <taxon>Spermatophyta</taxon>
        <taxon>Magnoliopsida</taxon>
        <taxon>eudicotyledons</taxon>
        <taxon>Gunneridae</taxon>
        <taxon>Pentapetalae</taxon>
        <taxon>asterids</taxon>
        <taxon>lamiids</taxon>
        <taxon>Gentianales</taxon>
        <taxon>Rubiaceae</taxon>
        <taxon>Rubioideae</taxon>
        <taxon>Spermacoceae</taxon>
        <taxon>Hedyotis-Oldenlandia complex</taxon>
        <taxon>Oldenlandia</taxon>
    </lineage>
</organism>
<keyword evidence="1" id="KW-0175">Coiled coil</keyword>
<accession>A0AAV1C4Q3</accession>
<keyword evidence="4" id="KW-1185">Reference proteome</keyword>
<evidence type="ECO:0000256" key="1">
    <source>
        <dbReference type="SAM" id="Coils"/>
    </source>
</evidence>
<dbReference type="AlphaFoldDB" id="A0AAV1C4Q3"/>
<reference evidence="3" key="1">
    <citation type="submission" date="2023-03" db="EMBL/GenBank/DDBJ databases">
        <authorList>
            <person name="Julca I."/>
        </authorList>
    </citation>
    <scope>NUCLEOTIDE SEQUENCE</scope>
</reference>
<evidence type="ECO:0000256" key="2">
    <source>
        <dbReference type="SAM" id="MobiDB-lite"/>
    </source>
</evidence>
<dbReference type="EMBL" id="OX459118">
    <property type="protein sequence ID" value="CAI9090382.1"/>
    <property type="molecule type" value="Genomic_DNA"/>
</dbReference>
<dbReference type="PANTHER" id="PTHR36386">
    <property type="entry name" value="OS06G0683900 PROTEIN"/>
    <property type="match status" value="1"/>
</dbReference>
<sequence length="543" mass="60800">MSVLQYPEGMNSSDLQIWNNAAFDNGDSEDLSAIGKRSWSPLKPVLLNSTDSIQSLSCKENQSPQFLLNSSISSVKSPLPLRPKVNNNSIVTVEDSRIKPAKVNSKMGLEEKSVSWSGSDWEVRDEGKIDKEIEEIEMEINRLSSRLEELKMQKAERSAKLVEKRGFRVVPAKFMEEKKIFKNTEEQKKTDEILGMSARTKVQRRGLSLGPAEIMAGTRRGLSLGPSEIYSGLKSKEMGKKESVITPIQPIQSRRKSCFWKLQDIDEEKVTKERGKCLTVSPKLRKNLVAKAQTSRQAATTVASKKTVKKEELFGTSVQPKKLFKDGEKSITATSKKPTRPGRVVASRYNQSSSSQASAIRKRSLPENDKDESKRCDKKRSLSLGKSSESLPETKNLVPEIRVKKKWQIPSDIVVHSSESDDLSPTISDVPDPLPRIRTTRCAVETPRDSGPAKRVADLVGRKSCFADSEEEETSLRQVLNFAEDDILTIRTTRCIKETPRDSGPAKRVADLVGRKKYFADDEEEDPSMCQFLNFADDEVEGN</sequence>
<gene>
    <name evidence="3" type="ORF">OLC1_LOCUS2550</name>
</gene>
<evidence type="ECO:0000313" key="4">
    <source>
        <dbReference type="Proteomes" id="UP001161247"/>
    </source>
</evidence>
<protein>
    <submittedName>
        <fullName evidence="3">OLC1v1025145C1</fullName>
    </submittedName>
</protein>
<feature type="compositionally biased region" description="Polar residues" evidence="2">
    <location>
        <begin position="384"/>
        <end position="393"/>
    </location>
</feature>
<dbReference type="Proteomes" id="UP001161247">
    <property type="component" value="Chromosome 1"/>
</dbReference>
<evidence type="ECO:0000313" key="3">
    <source>
        <dbReference type="EMBL" id="CAI9090382.1"/>
    </source>
</evidence>
<name>A0AAV1C4Q3_OLDCO</name>
<proteinExistence type="predicted"/>
<feature type="coiled-coil region" evidence="1">
    <location>
        <begin position="133"/>
        <end position="160"/>
    </location>
</feature>
<feature type="compositionally biased region" description="Basic and acidic residues" evidence="2">
    <location>
        <begin position="364"/>
        <end position="375"/>
    </location>
</feature>
<dbReference type="PANTHER" id="PTHR36386:SF1">
    <property type="entry name" value="OS06G0683900 PROTEIN"/>
    <property type="match status" value="1"/>
</dbReference>
<feature type="region of interest" description="Disordered" evidence="2">
    <location>
        <begin position="328"/>
        <end position="393"/>
    </location>
</feature>